<gene>
    <name evidence="1" type="ORF">ACFSBW_00955</name>
</gene>
<sequence length="53" mass="5847">MAITTDEQSMSVCRRCGYTAISGSDEWNRISAPPFGRMTQCPECGSTDVTNRQ</sequence>
<proteinExistence type="predicted"/>
<name>A0ABD6D2K6_9EURY</name>
<reference evidence="1 2" key="1">
    <citation type="journal article" date="2019" name="Int. J. Syst. Evol. Microbiol.">
        <title>The Global Catalogue of Microorganisms (GCM) 10K type strain sequencing project: providing services to taxonomists for standard genome sequencing and annotation.</title>
        <authorList>
            <consortium name="The Broad Institute Genomics Platform"/>
            <consortium name="The Broad Institute Genome Sequencing Center for Infectious Disease"/>
            <person name="Wu L."/>
            <person name="Ma J."/>
        </authorList>
    </citation>
    <scope>NUCLEOTIDE SEQUENCE [LARGE SCALE GENOMIC DNA]</scope>
    <source>
        <strain evidence="1 2">CGMCC 1.10593</strain>
    </source>
</reference>
<evidence type="ECO:0000313" key="1">
    <source>
        <dbReference type="EMBL" id="MFD1640444.1"/>
    </source>
</evidence>
<evidence type="ECO:0008006" key="3">
    <source>
        <dbReference type="Google" id="ProtNLM"/>
    </source>
</evidence>
<keyword evidence="2" id="KW-1185">Reference proteome</keyword>
<evidence type="ECO:0000313" key="2">
    <source>
        <dbReference type="Proteomes" id="UP001597052"/>
    </source>
</evidence>
<dbReference type="RefSeq" id="WP_256397448.1">
    <property type="nucleotide sequence ID" value="NZ_JANHDJ010000007.1"/>
</dbReference>
<dbReference type="AlphaFoldDB" id="A0ABD6D2K6"/>
<comment type="caution">
    <text evidence="1">The sequence shown here is derived from an EMBL/GenBank/DDBJ whole genome shotgun (WGS) entry which is preliminary data.</text>
</comment>
<organism evidence="1 2">
    <name type="scientific">Halohasta litorea</name>
    <dbReference type="NCBI Taxonomy" id="869891"/>
    <lineage>
        <taxon>Archaea</taxon>
        <taxon>Methanobacteriati</taxon>
        <taxon>Methanobacteriota</taxon>
        <taxon>Stenosarchaea group</taxon>
        <taxon>Halobacteria</taxon>
        <taxon>Halobacteriales</taxon>
        <taxon>Haloferacaceae</taxon>
        <taxon>Halohasta</taxon>
    </lineage>
</organism>
<dbReference type="EMBL" id="JBHUDM010000001">
    <property type="protein sequence ID" value="MFD1640444.1"/>
    <property type="molecule type" value="Genomic_DNA"/>
</dbReference>
<protein>
    <recommendedName>
        <fullName evidence="3">Small CPxCG-related zinc finger protein</fullName>
    </recommendedName>
</protein>
<accession>A0ABD6D2K6</accession>
<dbReference type="Proteomes" id="UP001597052">
    <property type="component" value="Unassembled WGS sequence"/>
</dbReference>